<organism evidence="1 2">
    <name type="scientific">Apodospora peruviana</name>
    <dbReference type="NCBI Taxonomy" id="516989"/>
    <lineage>
        <taxon>Eukaryota</taxon>
        <taxon>Fungi</taxon>
        <taxon>Dikarya</taxon>
        <taxon>Ascomycota</taxon>
        <taxon>Pezizomycotina</taxon>
        <taxon>Sordariomycetes</taxon>
        <taxon>Sordariomycetidae</taxon>
        <taxon>Sordariales</taxon>
        <taxon>Lasiosphaeriaceae</taxon>
        <taxon>Apodospora</taxon>
    </lineage>
</organism>
<dbReference type="Proteomes" id="UP001283341">
    <property type="component" value="Unassembled WGS sequence"/>
</dbReference>
<evidence type="ECO:0000313" key="1">
    <source>
        <dbReference type="EMBL" id="KAK3315697.1"/>
    </source>
</evidence>
<reference evidence="1" key="2">
    <citation type="submission" date="2023-06" db="EMBL/GenBank/DDBJ databases">
        <authorList>
            <consortium name="Lawrence Berkeley National Laboratory"/>
            <person name="Haridas S."/>
            <person name="Hensen N."/>
            <person name="Bonometti L."/>
            <person name="Westerberg I."/>
            <person name="Brannstrom I.O."/>
            <person name="Guillou S."/>
            <person name="Cros-Aarteil S."/>
            <person name="Calhoun S."/>
            <person name="Kuo A."/>
            <person name="Mondo S."/>
            <person name="Pangilinan J."/>
            <person name="Riley R."/>
            <person name="Labutti K."/>
            <person name="Andreopoulos B."/>
            <person name="Lipzen A."/>
            <person name="Chen C."/>
            <person name="Yanf M."/>
            <person name="Daum C."/>
            <person name="Ng V."/>
            <person name="Clum A."/>
            <person name="Steindorff A."/>
            <person name="Ohm R."/>
            <person name="Martin F."/>
            <person name="Silar P."/>
            <person name="Natvig D."/>
            <person name="Lalanne C."/>
            <person name="Gautier V."/>
            <person name="Ament-Velasquez S.L."/>
            <person name="Kruys A."/>
            <person name="Hutchinson M.I."/>
            <person name="Powell A.J."/>
            <person name="Barry K."/>
            <person name="Miller A.N."/>
            <person name="Grigoriev I.V."/>
            <person name="Debuchy R."/>
            <person name="Gladieux P."/>
            <person name="Thoren M.H."/>
            <person name="Johannesson H."/>
        </authorList>
    </citation>
    <scope>NUCLEOTIDE SEQUENCE</scope>
    <source>
        <strain evidence="1">CBS 118394</strain>
    </source>
</reference>
<name>A0AAE0HZE7_9PEZI</name>
<protein>
    <submittedName>
        <fullName evidence="1">Uncharacterized protein</fullName>
    </submittedName>
</protein>
<keyword evidence="2" id="KW-1185">Reference proteome</keyword>
<comment type="caution">
    <text evidence="1">The sequence shown here is derived from an EMBL/GenBank/DDBJ whole genome shotgun (WGS) entry which is preliminary data.</text>
</comment>
<proteinExistence type="predicted"/>
<dbReference type="AlphaFoldDB" id="A0AAE0HZE7"/>
<accession>A0AAE0HZE7</accession>
<sequence>MTRKTTILEELTKPNPVVTHRAKWGTKTTNSQWAAVEGWTLWREFTAEKLYAVLGDLVEIRRLDRSKPSSRCANAVRCDGEIFDEDELEHSRAHLLRTRPEGTADSSRTGWALCASDSISTFEAGRELSLL</sequence>
<dbReference type="EMBL" id="JAUEDM010000005">
    <property type="protein sequence ID" value="KAK3315697.1"/>
    <property type="molecule type" value="Genomic_DNA"/>
</dbReference>
<reference evidence="1" key="1">
    <citation type="journal article" date="2023" name="Mol. Phylogenet. Evol.">
        <title>Genome-scale phylogeny and comparative genomics of the fungal order Sordariales.</title>
        <authorList>
            <person name="Hensen N."/>
            <person name="Bonometti L."/>
            <person name="Westerberg I."/>
            <person name="Brannstrom I.O."/>
            <person name="Guillou S."/>
            <person name="Cros-Aarteil S."/>
            <person name="Calhoun S."/>
            <person name="Haridas S."/>
            <person name="Kuo A."/>
            <person name="Mondo S."/>
            <person name="Pangilinan J."/>
            <person name="Riley R."/>
            <person name="LaButti K."/>
            <person name="Andreopoulos B."/>
            <person name="Lipzen A."/>
            <person name="Chen C."/>
            <person name="Yan M."/>
            <person name="Daum C."/>
            <person name="Ng V."/>
            <person name="Clum A."/>
            <person name="Steindorff A."/>
            <person name="Ohm R.A."/>
            <person name="Martin F."/>
            <person name="Silar P."/>
            <person name="Natvig D.O."/>
            <person name="Lalanne C."/>
            <person name="Gautier V."/>
            <person name="Ament-Velasquez S.L."/>
            <person name="Kruys A."/>
            <person name="Hutchinson M.I."/>
            <person name="Powell A.J."/>
            <person name="Barry K."/>
            <person name="Miller A.N."/>
            <person name="Grigoriev I.V."/>
            <person name="Debuchy R."/>
            <person name="Gladieux P."/>
            <person name="Hiltunen Thoren M."/>
            <person name="Johannesson H."/>
        </authorList>
    </citation>
    <scope>NUCLEOTIDE SEQUENCE</scope>
    <source>
        <strain evidence="1">CBS 118394</strain>
    </source>
</reference>
<gene>
    <name evidence="1" type="ORF">B0H66DRAFT_269695</name>
</gene>
<evidence type="ECO:0000313" key="2">
    <source>
        <dbReference type="Proteomes" id="UP001283341"/>
    </source>
</evidence>